<dbReference type="PRINTS" id="PR00080">
    <property type="entry name" value="SDRFAMILY"/>
</dbReference>
<dbReference type="GO" id="GO:0019433">
    <property type="term" value="P:triglyceride catabolic process"/>
    <property type="evidence" value="ECO:0007669"/>
    <property type="project" value="TreeGrafter"/>
</dbReference>
<gene>
    <name evidence="5" type="primary">AYR1_1</name>
    <name evidence="5" type="ORF">H2204_001113</name>
</gene>
<dbReference type="PRINTS" id="PR00081">
    <property type="entry name" value="GDHRDH"/>
</dbReference>
<evidence type="ECO:0000256" key="2">
    <source>
        <dbReference type="ARBA" id="ARBA00022857"/>
    </source>
</evidence>
<dbReference type="Proteomes" id="UP001172681">
    <property type="component" value="Unassembled WGS sequence"/>
</dbReference>
<comment type="similarity">
    <text evidence="1 4">Belongs to the short-chain dehydrogenases/reductases (SDR) family.</text>
</comment>
<evidence type="ECO:0000256" key="3">
    <source>
        <dbReference type="ARBA" id="ARBA00023002"/>
    </source>
</evidence>
<dbReference type="InterPro" id="IPR036291">
    <property type="entry name" value="NAD(P)-bd_dom_sf"/>
</dbReference>
<comment type="caution">
    <text evidence="5">The sequence shown here is derived from an EMBL/GenBank/DDBJ whole genome shotgun (WGS) entry which is preliminary data.</text>
</comment>
<accession>A0AA38YFF8</accession>
<organism evidence="5 6">
    <name type="scientific">Knufia peltigerae</name>
    <dbReference type="NCBI Taxonomy" id="1002370"/>
    <lineage>
        <taxon>Eukaryota</taxon>
        <taxon>Fungi</taxon>
        <taxon>Dikarya</taxon>
        <taxon>Ascomycota</taxon>
        <taxon>Pezizomycotina</taxon>
        <taxon>Eurotiomycetes</taxon>
        <taxon>Chaetothyriomycetidae</taxon>
        <taxon>Chaetothyriales</taxon>
        <taxon>Trichomeriaceae</taxon>
        <taxon>Knufia</taxon>
    </lineage>
</organism>
<dbReference type="GO" id="GO:0005811">
    <property type="term" value="C:lipid droplet"/>
    <property type="evidence" value="ECO:0007669"/>
    <property type="project" value="TreeGrafter"/>
</dbReference>
<dbReference type="CDD" id="cd05374">
    <property type="entry name" value="17beta-HSD-like_SDR_c"/>
    <property type="match status" value="1"/>
</dbReference>
<dbReference type="PANTHER" id="PTHR44169">
    <property type="entry name" value="NADPH-DEPENDENT 1-ACYLDIHYDROXYACETONE PHOSPHATE REDUCTASE"/>
    <property type="match status" value="1"/>
</dbReference>
<dbReference type="PROSITE" id="PS00061">
    <property type="entry name" value="ADH_SHORT"/>
    <property type="match status" value="1"/>
</dbReference>
<dbReference type="AlphaFoldDB" id="A0AA38YFF8"/>
<reference evidence="5" key="1">
    <citation type="submission" date="2022-10" db="EMBL/GenBank/DDBJ databases">
        <title>Culturing micro-colonial fungi from biological soil crusts in the Mojave desert and describing Neophaeococcomyces mojavensis, and introducing the new genera and species Taxawa tesnikishii.</title>
        <authorList>
            <person name="Kurbessoian T."/>
            <person name="Stajich J.E."/>
        </authorList>
    </citation>
    <scope>NUCLEOTIDE SEQUENCE</scope>
    <source>
        <strain evidence="5">TK_35</strain>
    </source>
</reference>
<evidence type="ECO:0000313" key="6">
    <source>
        <dbReference type="Proteomes" id="UP001172681"/>
    </source>
</evidence>
<dbReference type="EC" id="1.1.1.101" evidence="5"/>
<name>A0AA38YFF8_9EURO</name>
<evidence type="ECO:0000313" key="5">
    <source>
        <dbReference type="EMBL" id="KAJ9645533.1"/>
    </source>
</evidence>
<dbReference type="SUPFAM" id="SSF51735">
    <property type="entry name" value="NAD(P)-binding Rossmann-fold domains"/>
    <property type="match status" value="1"/>
</dbReference>
<dbReference type="GO" id="GO:0000140">
    <property type="term" value="F:acylglycerone-phosphate reductase (NADP+) activity"/>
    <property type="evidence" value="ECO:0007669"/>
    <property type="project" value="UniProtKB-EC"/>
</dbReference>
<keyword evidence="6" id="KW-1185">Reference proteome</keyword>
<dbReference type="PANTHER" id="PTHR44169:SF6">
    <property type="entry name" value="NADPH-DEPENDENT 1-ACYLDIHYDROXYACETONE PHOSPHATE REDUCTASE"/>
    <property type="match status" value="1"/>
</dbReference>
<dbReference type="EMBL" id="JAPDRN010000004">
    <property type="protein sequence ID" value="KAJ9645533.1"/>
    <property type="molecule type" value="Genomic_DNA"/>
</dbReference>
<dbReference type="Gene3D" id="3.40.50.720">
    <property type="entry name" value="NAD(P)-binding Rossmann-like Domain"/>
    <property type="match status" value="1"/>
</dbReference>
<sequence length="291" mass="31554">MSPRNKSILITGCSRGGIGHALAVECQRRGMTVFATARTPSKMSDLEDLPNVTLLSLDVTSPTSIADAVKQVGVTTAGHLDYLLNNSGQDIVLPALDLDIDQGKKMFDVNFWGVLRMIQAFAPLLIESSGTIVNIGSIVAYLNTPYTAVYNSSKAAIHMLSDTLRLELAPLNIKVLTVVTGSVKTNIHQNSPKFMLPTGAAVGEGGTATESRYLAVSSTLEKRWNDQVDYDPSTPQDFARDVIGDVLAGATGKIWRGRHASETRWARYFMPVWLSDMILTRGTDLDKVGKL</sequence>
<proteinExistence type="inferred from homology"/>
<evidence type="ECO:0000256" key="1">
    <source>
        <dbReference type="ARBA" id="ARBA00006484"/>
    </source>
</evidence>
<keyword evidence="2" id="KW-0521">NADP</keyword>
<dbReference type="Pfam" id="PF00106">
    <property type="entry name" value="adh_short"/>
    <property type="match status" value="1"/>
</dbReference>
<protein>
    <submittedName>
        <fullName evidence="5">NADPH-dependent 1-acyl dihydroxyacetone phosphate reductase</fullName>
        <ecNumber evidence="5">1.1.1.101</ecNumber>
    </submittedName>
</protein>
<dbReference type="GO" id="GO:0005783">
    <property type="term" value="C:endoplasmic reticulum"/>
    <property type="evidence" value="ECO:0007669"/>
    <property type="project" value="TreeGrafter"/>
</dbReference>
<dbReference type="GO" id="GO:0004806">
    <property type="term" value="F:triacylglycerol lipase activity"/>
    <property type="evidence" value="ECO:0007669"/>
    <property type="project" value="TreeGrafter"/>
</dbReference>
<evidence type="ECO:0000256" key="4">
    <source>
        <dbReference type="RuleBase" id="RU000363"/>
    </source>
</evidence>
<dbReference type="InterPro" id="IPR020904">
    <property type="entry name" value="Sc_DH/Rdtase_CS"/>
</dbReference>
<dbReference type="InterPro" id="IPR002347">
    <property type="entry name" value="SDR_fam"/>
</dbReference>
<dbReference type="GO" id="GO:0006654">
    <property type="term" value="P:phosphatidic acid biosynthetic process"/>
    <property type="evidence" value="ECO:0007669"/>
    <property type="project" value="TreeGrafter"/>
</dbReference>
<keyword evidence="3 5" id="KW-0560">Oxidoreductase</keyword>